<dbReference type="EMBL" id="KZ995777">
    <property type="protein sequence ID" value="RKO89997.1"/>
    <property type="molecule type" value="Genomic_DNA"/>
</dbReference>
<evidence type="ECO:0000313" key="2">
    <source>
        <dbReference type="EMBL" id="RKO89997.1"/>
    </source>
</evidence>
<feature type="region of interest" description="Disordered" evidence="1">
    <location>
        <begin position="37"/>
        <end position="63"/>
    </location>
</feature>
<organism evidence="2 3">
    <name type="scientific">Blyttiomyces helicus</name>
    <dbReference type="NCBI Taxonomy" id="388810"/>
    <lineage>
        <taxon>Eukaryota</taxon>
        <taxon>Fungi</taxon>
        <taxon>Fungi incertae sedis</taxon>
        <taxon>Chytridiomycota</taxon>
        <taxon>Chytridiomycota incertae sedis</taxon>
        <taxon>Chytridiomycetes</taxon>
        <taxon>Chytridiomycetes incertae sedis</taxon>
        <taxon>Blyttiomyces</taxon>
    </lineage>
</organism>
<reference evidence="3" key="1">
    <citation type="journal article" date="2018" name="Nat. Microbiol.">
        <title>Leveraging single-cell genomics to expand the fungal tree of life.</title>
        <authorList>
            <person name="Ahrendt S.R."/>
            <person name="Quandt C.A."/>
            <person name="Ciobanu D."/>
            <person name="Clum A."/>
            <person name="Salamov A."/>
            <person name="Andreopoulos B."/>
            <person name="Cheng J.F."/>
            <person name="Woyke T."/>
            <person name="Pelin A."/>
            <person name="Henrissat B."/>
            <person name="Reynolds N.K."/>
            <person name="Benny G.L."/>
            <person name="Smith M.E."/>
            <person name="James T.Y."/>
            <person name="Grigoriev I.V."/>
        </authorList>
    </citation>
    <scope>NUCLEOTIDE SEQUENCE [LARGE SCALE GENOMIC DNA]</scope>
</reference>
<dbReference type="AlphaFoldDB" id="A0A4V1IRG7"/>
<protein>
    <submittedName>
        <fullName evidence="2">Uncharacterized protein</fullName>
    </submittedName>
</protein>
<sequence>MAVATMVGFGRVRAPRKGSSLQLSECSSNPWIARIRPQATRSSCPSASRTTSFPSPSSSAASSLLLGQFPTDTEGNADAWSQPYTSRRFSSGEFPGHPAAEARLAKAHGVTGLVELEATQVLLFSHGRRVRGLEEERGGRETVDRRLGATRRRQKSDAKAEDVQLSGSICYSPSPLFRPRWRVLHRSLDRMRFQHLGWSQEFDFFHFILHEKNSSSPLDLRM</sequence>
<feature type="compositionally biased region" description="Basic and acidic residues" evidence="1">
    <location>
        <begin position="135"/>
        <end position="147"/>
    </location>
</feature>
<feature type="compositionally biased region" description="Low complexity" evidence="1">
    <location>
        <begin position="45"/>
        <end position="63"/>
    </location>
</feature>
<evidence type="ECO:0000256" key="1">
    <source>
        <dbReference type="SAM" id="MobiDB-lite"/>
    </source>
</evidence>
<keyword evidence="3" id="KW-1185">Reference proteome</keyword>
<accession>A0A4V1IRG7</accession>
<gene>
    <name evidence="2" type="ORF">BDK51DRAFT_44078</name>
</gene>
<dbReference type="Proteomes" id="UP000269721">
    <property type="component" value="Unassembled WGS sequence"/>
</dbReference>
<evidence type="ECO:0000313" key="3">
    <source>
        <dbReference type="Proteomes" id="UP000269721"/>
    </source>
</evidence>
<feature type="region of interest" description="Disordered" evidence="1">
    <location>
        <begin position="135"/>
        <end position="159"/>
    </location>
</feature>
<name>A0A4V1IRG7_9FUNG</name>
<proteinExistence type="predicted"/>